<gene>
    <name evidence="2" type="ORF">EJB05_26107</name>
</gene>
<name>A0A5J9UKA6_9POAL</name>
<dbReference type="EMBL" id="RWGY01000013">
    <property type="protein sequence ID" value="TVU23728.1"/>
    <property type="molecule type" value="Genomic_DNA"/>
</dbReference>
<evidence type="ECO:0000313" key="2">
    <source>
        <dbReference type="EMBL" id="TVU23728.1"/>
    </source>
</evidence>
<dbReference type="Gramene" id="TVU23728">
    <property type="protein sequence ID" value="TVU23728"/>
    <property type="gene ID" value="EJB05_26107"/>
</dbReference>
<dbReference type="Proteomes" id="UP000324897">
    <property type="component" value="Chromosome 2"/>
</dbReference>
<protein>
    <submittedName>
        <fullName evidence="2">Uncharacterized protein</fullName>
    </submittedName>
</protein>
<evidence type="ECO:0000313" key="3">
    <source>
        <dbReference type="Proteomes" id="UP000324897"/>
    </source>
</evidence>
<proteinExistence type="predicted"/>
<evidence type="ECO:0000256" key="1">
    <source>
        <dbReference type="SAM" id="MobiDB-lite"/>
    </source>
</evidence>
<organism evidence="2 3">
    <name type="scientific">Eragrostis curvula</name>
    <name type="common">weeping love grass</name>
    <dbReference type="NCBI Taxonomy" id="38414"/>
    <lineage>
        <taxon>Eukaryota</taxon>
        <taxon>Viridiplantae</taxon>
        <taxon>Streptophyta</taxon>
        <taxon>Embryophyta</taxon>
        <taxon>Tracheophyta</taxon>
        <taxon>Spermatophyta</taxon>
        <taxon>Magnoliopsida</taxon>
        <taxon>Liliopsida</taxon>
        <taxon>Poales</taxon>
        <taxon>Poaceae</taxon>
        <taxon>PACMAD clade</taxon>
        <taxon>Chloridoideae</taxon>
        <taxon>Eragrostideae</taxon>
        <taxon>Eragrostidinae</taxon>
        <taxon>Eragrostis</taxon>
    </lineage>
</organism>
<reference evidence="2 3" key="1">
    <citation type="journal article" date="2019" name="Sci. Rep.">
        <title>A high-quality genome of Eragrostis curvula grass provides insights into Poaceae evolution and supports new strategies to enhance forage quality.</title>
        <authorList>
            <person name="Carballo J."/>
            <person name="Santos B.A.C.M."/>
            <person name="Zappacosta D."/>
            <person name="Garbus I."/>
            <person name="Selva J.P."/>
            <person name="Gallo C.A."/>
            <person name="Diaz A."/>
            <person name="Albertini E."/>
            <person name="Caccamo M."/>
            <person name="Echenique V."/>
        </authorList>
    </citation>
    <scope>NUCLEOTIDE SEQUENCE [LARGE SCALE GENOMIC DNA]</scope>
    <source>
        <strain evidence="3">cv. Victoria</strain>
        <tissue evidence="2">Leaf</tissue>
    </source>
</reference>
<keyword evidence="3" id="KW-1185">Reference proteome</keyword>
<feature type="region of interest" description="Disordered" evidence="1">
    <location>
        <begin position="1"/>
        <end position="39"/>
    </location>
</feature>
<accession>A0A5J9UKA6</accession>
<sequence length="134" mass="15157">PLPNRDLPSWPRSTKHHACFSNRRQPDDPPTTSPRGLAPRTAALPCRLAAHAAALPGSSTVDCLPKRLPPPCRLSTRASVRFTPSTPWCIRRWVRLDFYLESKYKTIWPLNEPSQPDPNTSFQRTAKMPVIVKH</sequence>
<comment type="caution">
    <text evidence="2">The sequence shown here is derived from an EMBL/GenBank/DDBJ whole genome shotgun (WGS) entry which is preliminary data.</text>
</comment>
<dbReference type="AlphaFoldDB" id="A0A5J9UKA6"/>
<feature type="non-terminal residue" evidence="2">
    <location>
        <position position="1"/>
    </location>
</feature>